<protein>
    <submittedName>
        <fullName evidence="1">Uncharacterized protein</fullName>
    </submittedName>
</protein>
<evidence type="ECO:0000313" key="1">
    <source>
        <dbReference type="EMBL" id="RSM08515.1"/>
    </source>
</evidence>
<evidence type="ECO:0000313" key="2">
    <source>
        <dbReference type="Proteomes" id="UP000288429"/>
    </source>
</evidence>
<sequence length="168" mass="18822">MQADCSWLLSWIWVKITPFIPRGQLGRSFVEAIMTLLPLFSSYQGVIYGGSLSTIIRLLTGCCLRMASSASRRTFSLRSLTYAHRPILHYRAYEVASMMITARPTDKSLASRVPISPIPTVDNRRLDFRRCRKATSTTVAPLEAFTNTPKLDLATLLKQPKQCLASVP</sequence>
<reference evidence="1 2" key="1">
    <citation type="submission" date="2017-06" db="EMBL/GenBank/DDBJ databases">
        <title>Cmopartive genomic analysis of Ambrosia Fusariam Clade fungi.</title>
        <authorList>
            <person name="Stajich J.E."/>
            <person name="Carrillo J."/>
            <person name="Kijimoto T."/>
            <person name="Eskalen A."/>
            <person name="O'Donnell K."/>
            <person name="Kasson M."/>
        </authorList>
    </citation>
    <scope>NUCLEOTIDE SEQUENCE [LARGE SCALE GENOMIC DNA]</scope>
    <source>
        <strain evidence="1 2">NRRL 20438</strain>
    </source>
</reference>
<dbReference type="AlphaFoldDB" id="A0A428U2M2"/>
<dbReference type="Proteomes" id="UP000288429">
    <property type="component" value="Unassembled WGS sequence"/>
</dbReference>
<dbReference type="EMBL" id="NIZV01000105">
    <property type="protein sequence ID" value="RSM08515.1"/>
    <property type="molecule type" value="Genomic_DNA"/>
</dbReference>
<keyword evidence="2" id="KW-1185">Reference proteome</keyword>
<gene>
    <name evidence="1" type="ORF">CDV31_008152</name>
</gene>
<name>A0A428U2M2_9HYPO</name>
<organism evidence="1 2">
    <name type="scientific">Fusarium ambrosium</name>
    <dbReference type="NCBI Taxonomy" id="131363"/>
    <lineage>
        <taxon>Eukaryota</taxon>
        <taxon>Fungi</taxon>
        <taxon>Dikarya</taxon>
        <taxon>Ascomycota</taxon>
        <taxon>Pezizomycotina</taxon>
        <taxon>Sordariomycetes</taxon>
        <taxon>Hypocreomycetidae</taxon>
        <taxon>Hypocreales</taxon>
        <taxon>Nectriaceae</taxon>
        <taxon>Fusarium</taxon>
        <taxon>Fusarium solani species complex</taxon>
    </lineage>
</organism>
<comment type="caution">
    <text evidence="1">The sequence shown here is derived from an EMBL/GenBank/DDBJ whole genome shotgun (WGS) entry which is preliminary data.</text>
</comment>
<accession>A0A428U2M2</accession>
<proteinExistence type="predicted"/>